<dbReference type="HOGENOM" id="CLU_067347_1_2_9"/>
<dbReference type="SMART" id="SM00481">
    <property type="entry name" value="POLIIIAc"/>
    <property type="match status" value="1"/>
</dbReference>
<dbReference type="InterPro" id="IPR003141">
    <property type="entry name" value="Pol/His_phosphatase_N"/>
</dbReference>
<evidence type="ECO:0000259" key="1">
    <source>
        <dbReference type="SMART" id="SM00481"/>
    </source>
</evidence>
<dbReference type="GO" id="GO:0035312">
    <property type="term" value="F:5'-3' DNA exonuclease activity"/>
    <property type="evidence" value="ECO:0007669"/>
    <property type="project" value="TreeGrafter"/>
</dbReference>
<reference evidence="3" key="1">
    <citation type="submission" date="2012-02" db="EMBL/GenBank/DDBJ databases">
        <title>The complete genome of Halobacteroides halobius DSM 5150.</title>
        <authorList>
            <person name="Lucas S."/>
            <person name="Copeland A."/>
            <person name="Lapidus A."/>
            <person name="Glavina del Rio T."/>
            <person name="Dalin E."/>
            <person name="Tice H."/>
            <person name="Bruce D."/>
            <person name="Goodwin L."/>
            <person name="Pitluck S."/>
            <person name="Peters L."/>
            <person name="Mikhailova N."/>
            <person name="Gu W."/>
            <person name="Kyrpides N."/>
            <person name="Mavromatis K."/>
            <person name="Ivanova N."/>
            <person name="Brettin T."/>
            <person name="Detter J.C."/>
            <person name="Han C."/>
            <person name="Larimer F."/>
            <person name="Land M."/>
            <person name="Hauser L."/>
            <person name="Markowitz V."/>
            <person name="Cheng J.-F."/>
            <person name="Hugenholtz P."/>
            <person name="Woyke T."/>
            <person name="Wu D."/>
            <person name="Tindall B."/>
            <person name="Pomrenke H."/>
            <person name="Brambilla E."/>
            <person name="Klenk H.-P."/>
            <person name="Eisen J.A."/>
        </authorList>
    </citation>
    <scope>NUCLEOTIDE SEQUENCE [LARGE SCALE GENOMIC DNA]</scope>
    <source>
        <strain evidence="3">ATCC 35273 / DSM 5150 / MD-1</strain>
    </source>
</reference>
<dbReference type="InterPro" id="IPR016195">
    <property type="entry name" value="Pol/histidinol_Pase-like"/>
</dbReference>
<dbReference type="OrthoDB" id="9804333at2"/>
<dbReference type="Proteomes" id="UP000010880">
    <property type="component" value="Chromosome"/>
</dbReference>
<name>L0KCP3_HALHC</name>
<dbReference type="AlphaFoldDB" id="L0KCP3"/>
<dbReference type="eggNOG" id="COG0613">
    <property type="taxonomic scope" value="Bacteria"/>
</dbReference>
<dbReference type="InterPro" id="IPR052018">
    <property type="entry name" value="PHP_domain"/>
</dbReference>
<sequence>MKEIDLHIHTNYSDDADYSVQEIIKKAKEKKLAAIAITDHNVTDGVDEALELTRGEDLEIIPGVEFDTRYRDNTLHILGYYLDWKSPKIDKLLAGMEEAKKEQFYKRIARLQELGFNITAQEVLAQTDHERPLGGFIAEVLLSKPENQGNDKLQTYLKGDKSDQPYFNFYLDYFKAGAKAYVPCWKPQAKDAIELIRQLGGVAILAHPGSTLSYNDKEVIDDLITAGLQGLESYSTYHDQEEIEGFVKLAKQKEILSTAGSDFHGHLKPKIELGNVAGNSYRIVKELKKLRGDRDE</sequence>
<dbReference type="PANTHER" id="PTHR42924:SF3">
    <property type="entry name" value="POLYMERASE_HISTIDINOL PHOSPHATASE N-TERMINAL DOMAIN-CONTAINING PROTEIN"/>
    <property type="match status" value="1"/>
</dbReference>
<organism evidence="2 3">
    <name type="scientific">Halobacteroides halobius (strain ATCC 35273 / DSM 5150 / MD-1)</name>
    <dbReference type="NCBI Taxonomy" id="748449"/>
    <lineage>
        <taxon>Bacteria</taxon>
        <taxon>Bacillati</taxon>
        <taxon>Bacillota</taxon>
        <taxon>Clostridia</taxon>
        <taxon>Halanaerobiales</taxon>
        <taxon>Halobacteroidaceae</taxon>
        <taxon>Halobacteroides</taxon>
    </lineage>
</organism>
<protein>
    <submittedName>
        <fullName evidence="2">Putative metal-dependent phosphoesterase, PHP family</fullName>
    </submittedName>
</protein>
<evidence type="ECO:0000313" key="3">
    <source>
        <dbReference type="Proteomes" id="UP000010880"/>
    </source>
</evidence>
<dbReference type="Gene3D" id="3.20.20.140">
    <property type="entry name" value="Metal-dependent hydrolases"/>
    <property type="match status" value="1"/>
</dbReference>
<dbReference type="GO" id="GO:0004534">
    <property type="term" value="F:5'-3' RNA exonuclease activity"/>
    <property type="evidence" value="ECO:0007669"/>
    <property type="project" value="TreeGrafter"/>
</dbReference>
<dbReference type="Pfam" id="PF02811">
    <property type="entry name" value="PHP"/>
    <property type="match status" value="1"/>
</dbReference>
<dbReference type="RefSeq" id="WP_015327549.1">
    <property type="nucleotide sequence ID" value="NC_019978.1"/>
</dbReference>
<keyword evidence="3" id="KW-1185">Reference proteome</keyword>
<gene>
    <name evidence="2" type="ordered locus">Halha_1922</name>
</gene>
<evidence type="ECO:0000313" key="2">
    <source>
        <dbReference type="EMBL" id="AGB41833.1"/>
    </source>
</evidence>
<dbReference type="Gene3D" id="1.10.150.650">
    <property type="match status" value="1"/>
</dbReference>
<dbReference type="InterPro" id="IPR004013">
    <property type="entry name" value="PHP_dom"/>
</dbReference>
<dbReference type="CDD" id="cd07438">
    <property type="entry name" value="PHP_HisPPase_AMP"/>
    <property type="match status" value="1"/>
</dbReference>
<dbReference type="PATRIC" id="fig|748449.3.peg.1852"/>
<dbReference type="SUPFAM" id="SSF89550">
    <property type="entry name" value="PHP domain-like"/>
    <property type="match status" value="1"/>
</dbReference>
<dbReference type="KEGG" id="hhl:Halha_1922"/>
<proteinExistence type="predicted"/>
<dbReference type="STRING" id="748449.Halha_1922"/>
<dbReference type="EMBL" id="CP003359">
    <property type="protein sequence ID" value="AGB41833.1"/>
    <property type="molecule type" value="Genomic_DNA"/>
</dbReference>
<accession>L0KCP3</accession>
<dbReference type="PANTHER" id="PTHR42924">
    <property type="entry name" value="EXONUCLEASE"/>
    <property type="match status" value="1"/>
</dbReference>
<feature type="domain" description="Polymerase/histidinol phosphatase N-terminal" evidence="1">
    <location>
        <begin position="4"/>
        <end position="70"/>
    </location>
</feature>